<protein>
    <submittedName>
        <fullName evidence="2">Putative hydrolase</fullName>
    </submittedName>
</protein>
<feature type="region of interest" description="Disordered" evidence="1">
    <location>
        <begin position="1"/>
        <end position="33"/>
    </location>
</feature>
<proteinExistence type="predicted"/>
<evidence type="ECO:0000256" key="1">
    <source>
        <dbReference type="SAM" id="MobiDB-lite"/>
    </source>
</evidence>
<feature type="compositionally biased region" description="Low complexity" evidence="1">
    <location>
        <begin position="483"/>
        <end position="513"/>
    </location>
</feature>
<feature type="compositionally biased region" description="Basic and acidic residues" evidence="1">
    <location>
        <begin position="552"/>
        <end position="563"/>
    </location>
</feature>
<reference evidence="2 3" key="1">
    <citation type="submission" date="2020-08" db="EMBL/GenBank/DDBJ databases">
        <title>Genomic Encyclopedia of Type Strains, Phase IV (KMG-V): Genome sequencing to study the core and pangenomes of soil and plant-associated prokaryotes.</title>
        <authorList>
            <person name="Whitman W."/>
        </authorList>
    </citation>
    <scope>NUCLEOTIDE SEQUENCE [LARGE SCALE GENOMIC DNA]</scope>
    <source>
        <strain evidence="2 3">B3ACCR2</strain>
    </source>
</reference>
<dbReference type="SUPFAM" id="SSF55486">
    <property type="entry name" value="Metalloproteases ('zincins'), catalytic domain"/>
    <property type="match status" value="1"/>
</dbReference>
<sequence length="573" mass="59816">MSDIRGPHDGPDDGRDDDRDDEAGLPDLQGMNPADLGAMLEQVLGEAVNNPELAEAMRGMGVDPSDPRTQAAMKAQLGTFMAAQQSPTGSRDLATEVARKHVAATEGNDVHDPAAARAIDDAVAVATLWLDEQTILAAPAWRALGLSRAEWVEATMPRWFQLVEPVSEGVTAATSEALRKQVRDLGPEAFGDEMPPGMPAGFDPAKMVDQWAPMLGNLSRQMFAAQLGQAVGTLATEVVGATEVGLPLTERGVVALLPGNVRLMADALEIDVAQVRLYLAVREAARVRLFSEVPWLGPQLISAVDDYARNITIDTEAIESALTTIDATDPEALRTALQGNLFRPQPTSAQRAALGRLETLLALAEGWVDHVTDRTTSKHLPQSAALAETIRRRRVGGAAQKTFAGLVGLELSPRRLRDAANLWAALEDAGGVEARDGRWAHPDLAPTAADLDDIIGFVERCTGSRPGGVPTGVTGSQPGGADDGTATPADTSTGSAGSSSSDAGDAAGPPTDDAAALLASADLGADLDAVLKGILDDADRERREGGAAPGDAGHDRADDRADDAGDDTPPSRA</sequence>
<dbReference type="PANTHER" id="PTHR39420:SF2">
    <property type="entry name" value="HYDROLASE"/>
    <property type="match status" value="1"/>
</dbReference>
<feature type="compositionally biased region" description="Basic and acidic residues" evidence="1">
    <location>
        <begin position="1"/>
        <end position="17"/>
    </location>
</feature>
<dbReference type="InterPro" id="IPR042271">
    <property type="entry name" value="Zinicin_2_N"/>
</dbReference>
<dbReference type="RefSeq" id="WP_253354142.1">
    <property type="nucleotide sequence ID" value="NZ_JACHVT010000002.1"/>
</dbReference>
<organism evidence="2 3">
    <name type="scientific">Terracoccus luteus</name>
    <dbReference type="NCBI Taxonomy" id="53356"/>
    <lineage>
        <taxon>Bacteria</taxon>
        <taxon>Bacillati</taxon>
        <taxon>Actinomycetota</taxon>
        <taxon>Actinomycetes</taxon>
        <taxon>Micrococcales</taxon>
        <taxon>Intrasporangiaceae</taxon>
        <taxon>Terracoccus</taxon>
    </lineage>
</organism>
<dbReference type="AlphaFoldDB" id="A0A839PNH3"/>
<dbReference type="EMBL" id="JACHVT010000002">
    <property type="protein sequence ID" value="MBB2985828.1"/>
    <property type="molecule type" value="Genomic_DNA"/>
</dbReference>
<keyword evidence="2" id="KW-0378">Hydrolase</keyword>
<dbReference type="NCBIfam" id="TIGR03624">
    <property type="entry name" value="putative hydrolase"/>
    <property type="match status" value="1"/>
</dbReference>
<dbReference type="Proteomes" id="UP000590811">
    <property type="component" value="Unassembled WGS sequence"/>
</dbReference>
<feature type="compositionally biased region" description="Basic and acidic residues" evidence="1">
    <location>
        <begin position="536"/>
        <end position="545"/>
    </location>
</feature>
<dbReference type="Pfam" id="PF10103">
    <property type="entry name" value="Zincin_2"/>
    <property type="match status" value="1"/>
</dbReference>
<gene>
    <name evidence="2" type="ORF">FHW14_000977</name>
</gene>
<dbReference type="InterPro" id="IPR018766">
    <property type="entry name" value="Zinicin_2"/>
</dbReference>
<accession>A0A839PNH3</accession>
<dbReference type="Gene3D" id="1.20.150.30">
    <property type="entry name" value="Zincin-like metallopeptidase, N-terminal domain"/>
    <property type="match status" value="1"/>
</dbReference>
<name>A0A839PNH3_9MICO</name>
<evidence type="ECO:0000313" key="2">
    <source>
        <dbReference type="EMBL" id="MBB2985828.1"/>
    </source>
</evidence>
<evidence type="ECO:0000313" key="3">
    <source>
        <dbReference type="Proteomes" id="UP000590811"/>
    </source>
</evidence>
<feature type="region of interest" description="Disordered" evidence="1">
    <location>
        <begin position="462"/>
        <end position="513"/>
    </location>
</feature>
<dbReference type="PANTHER" id="PTHR39420">
    <property type="match status" value="1"/>
</dbReference>
<dbReference type="GO" id="GO:0016787">
    <property type="term" value="F:hydrolase activity"/>
    <property type="evidence" value="ECO:0007669"/>
    <property type="project" value="UniProtKB-KW"/>
</dbReference>
<comment type="caution">
    <text evidence="2">The sequence shown here is derived from an EMBL/GenBank/DDBJ whole genome shotgun (WGS) entry which is preliminary data.</text>
</comment>
<feature type="region of interest" description="Disordered" evidence="1">
    <location>
        <begin position="536"/>
        <end position="573"/>
    </location>
</feature>